<dbReference type="Gene3D" id="3.90.550.10">
    <property type="entry name" value="Spore Coat Polysaccharide Biosynthesis Protein SpsA, Chain A"/>
    <property type="match status" value="1"/>
</dbReference>
<keyword evidence="4" id="KW-1185">Reference proteome</keyword>
<comment type="caution">
    <text evidence="3">The sequence shown here is derived from an EMBL/GenBank/DDBJ whole genome shotgun (WGS) entry which is preliminary data.</text>
</comment>
<dbReference type="InterPro" id="IPR029044">
    <property type="entry name" value="Nucleotide-diphossugar_trans"/>
</dbReference>
<dbReference type="PANTHER" id="PTHR31121:SF6">
    <property type="entry name" value="ALPHA-1,2 MANNOSYLTRANSFERASE KTR1"/>
    <property type="match status" value="1"/>
</dbReference>
<comment type="similarity">
    <text evidence="1">Belongs to the glycosyltransferase 15 family.</text>
</comment>
<proteinExistence type="inferred from homology"/>
<dbReference type="InterPro" id="IPR002685">
    <property type="entry name" value="Glyco_trans_15"/>
</dbReference>
<accession>A0ABN9R7P0</accession>
<evidence type="ECO:0000313" key="3">
    <source>
        <dbReference type="EMBL" id="CAK0814426.1"/>
    </source>
</evidence>
<name>A0ABN9R7P0_9DINO</name>
<keyword evidence="2" id="KW-0808">Transferase</keyword>
<evidence type="ECO:0000256" key="2">
    <source>
        <dbReference type="ARBA" id="ARBA00022679"/>
    </source>
</evidence>
<dbReference type="EMBL" id="CAUYUJ010005637">
    <property type="protein sequence ID" value="CAK0814426.1"/>
    <property type="molecule type" value="Genomic_DNA"/>
</dbReference>
<dbReference type="Proteomes" id="UP001189429">
    <property type="component" value="Unassembled WGS sequence"/>
</dbReference>
<organism evidence="3 4">
    <name type="scientific">Prorocentrum cordatum</name>
    <dbReference type="NCBI Taxonomy" id="2364126"/>
    <lineage>
        <taxon>Eukaryota</taxon>
        <taxon>Sar</taxon>
        <taxon>Alveolata</taxon>
        <taxon>Dinophyceae</taxon>
        <taxon>Prorocentrales</taxon>
        <taxon>Prorocentraceae</taxon>
        <taxon>Prorocentrum</taxon>
    </lineage>
</organism>
<evidence type="ECO:0008006" key="5">
    <source>
        <dbReference type="Google" id="ProtNLM"/>
    </source>
</evidence>
<gene>
    <name evidence="3" type="ORF">PCOR1329_LOCUS18029</name>
</gene>
<dbReference type="PANTHER" id="PTHR31121">
    <property type="entry name" value="ALPHA-1,2 MANNOSYLTRANSFERASE KTR1"/>
    <property type="match status" value="1"/>
</dbReference>
<evidence type="ECO:0000256" key="1">
    <source>
        <dbReference type="ARBA" id="ARBA00007677"/>
    </source>
</evidence>
<sequence>MENGTIAYLVTRRSDLAQLSESLPRLRHHFLRFWPYPVKIFVVSDSLRQYDNDTFDNLTCKKDTYHHSDGTVGWGRISCTPDNAPNKEEVRKVASESLGPDYDWEVAEFDLRVPEAVKVRPEWENCDRKHMGCGPRWENMNLCAAWPGIKPGYMHMNQFFTKVMYEQEALRKYKYYLRLDADFEFRETLKADPFCTMAQTGRKFIWQTRRHSGSPFCTQGLWEWFQKYQQDNGLTPQDPHFWRESSAMVNYVGYAGMGDLDFFRSEPVRKLAEAFNNDGRVYLNRWSDQTYYVLLFALFENHSAVGDIGFEWPDASWCHKCQHHGKFDPITGKTS</sequence>
<protein>
    <recommendedName>
        <fullName evidence="5">Protein xylosyltransferase</fullName>
    </recommendedName>
</protein>
<evidence type="ECO:0000313" key="4">
    <source>
        <dbReference type="Proteomes" id="UP001189429"/>
    </source>
</evidence>
<dbReference type="SUPFAM" id="SSF53448">
    <property type="entry name" value="Nucleotide-diphospho-sugar transferases"/>
    <property type="match status" value="1"/>
</dbReference>
<reference evidence="3" key="1">
    <citation type="submission" date="2023-10" db="EMBL/GenBank/DDBJ databases">
        <authorList>
            <person name="Chen Y."/>
            <person name="Shah S."/>
            <person name="Dougan E. K."/>
            <person name="Thang M."/>
            <person name="Chan C."/>
        </authorList>
    </citation>
    <scope>NUCLEOTIDE SEQUENCE [LARGE SCALE GENOMIC DNA]</scope>
</reference>
<dbReference type="Pfam" id="PF01793">
    <property type="entry name" value="Glyco_transf_15"/>
    <property type="match status" value="1"/>
</dbReference>